<keyword evidence="6" id="KW-0472">Membrane</keyword>
<evidence type="ECO:0000256" key="2">
    <source>
        <dbReference type="ARBA" id="ARBA00023015"/>
    </source>
</evidence>
<dbReference type="InterPro" id="IPR013249">
    <property type="entry name" value="RNA_pol_sigma70_r4_t2"/>
</dbReference>
<dbReference type="InterPro" id="IPR014284">
    <property type="entry name" value="RNA_pol_sigma-70_dom"/>
</dbReference>
<accession>A0ABU0E866</accession>
<feature type="domain" description="RNA polymerase sigma factor 70 region 4 type 2" evidence="8">
    <location>
        <begin position="131"/>
        <end position="182"/>
    </location>
</feature>
<dbReference type="RefSeq" id="WP_307411582.1">
    <property type="nucleotide sequence ID" value="NZ_JAUSUR010000009.1"/>
</dbReference>
<protein>
    <submittedName>
        <fullName evidence="9">RNA polymerase sigma factor (Sigma-70 family)</fullName>
    </submittedName>
</protein>
<gene>
    <name evidence="9" type="ORF">J2S15_003831</name>
</gene>
<keyword evidence="3" id="KW-0731">Sigma factor</keyword>
<dbReference type="PANTHER" id="PTHR43133:SF8">
    <property type="entry name" value="RNA POLYMERASE SIGMA FACTOR HI_1459-RELATED"/>
    <property type="match status" value="1"/>
</dbReference>
<evidence type="ECO:0000256" key="6">
    <source>
        <dbReference type="SAM" id="Phobius"/>
    </source>
</evidence>
<evidence type="ECO:0000256" key="4">
    <source>
        <dbReference type="ARBA" id="ARBA00023125"/>
    </source>
</evidence>
<dbReference type="InterPro" id="IPR013325">
    <property type="entry name" value="RNA_pol_sigma_r2"/>
</dbReference>
<dbReference type="Proteomes" id="UP001230220">
    <property type="component" value="Unassembled WGS sequence"/>
</dbReference>
<evidence type="ECO:0000259" key="8">
    <source>
        <dbReference type="Pfam" id="PF08281"/>
    </source>
</evidence>
<keyword evidence="4" id="KW-0238">DNA-binding</keyword>
<comment type="caution">
    <text evidence="9">The sequence shown here is derived from an EMBL/GenBank/DDBJ whole genome shotgun (WGS) entry which is preliminary data.</text>
</comment>
<dbReference type="Pfam" id="PF04542">
    <property type="entry name" value="Sigma70_r2"/>
    <property type="match status" value="1"/>
</dbReference>
<dbReference type="SUPFAM" id="SSF88946">
    <property type="entry name" value="Sigma2 domain of RNA polymerase sigma factors"/>
    <property type="match status" value="1"/>
</dbReference>
<proteinExistence type="inferred from homology"/>
<dbReference type="InterPro" id="IPR039425">
    <property type="entry name" value="RNA_pol_sigma-70-like"/>
</dbReference>
<reference evidence="9 10" key="1">
    <citation type="submission" date="2023-07" db="EMBL/GenBank/DDBJ databases">
        <title>Genomic Encyclopedia of Type Strains, Phase IV (KMG-IV): sequencing the most valuable type-strain genomes for metagenomic binning, comparative biology and taxonomic classification.</title>
        <authorList>
            <person name="Goeker M."/>
        </authorList>
    </citation>
    <scope>NUCLEOTIDE SEQUENCE [LARGE SCALE GENOMIC DNA]</scope>
    <source>
        <strain evidence="9 10">DSM 16784</strain>
    </source>
</reference>
<feature type="domain" description="RNA polymerase sigma-70 region 2" evidence="7">
    <location>
        <begin position="24"/>
        <end position="90"/>
    </location>
</feature>
<dbReference type="CDD" id="cd06171">
    <property type="entry name" value="Sigma70_r4"/>
    <property type="match status" value="1"/>
</dbReference>
<evidence type="ECO:0000313" key="10">
    <source>
        <dbReference type="Proteomes" id="UP001230220"/>
    </source>
</evidence>
<keyword evidence="6" id="KW-1133">Transmembrane helix</keyword>
<dbReference type="Gene3D" id="1.10.1740.10">
    <property type="match status" value="1"/>
</dbReference>
<keyword evidence="2" id="KW-0805">Transcription regulation</keyword>
<keyword evidence="5" id="KW-0804">Transcription</keyword>
<feature type="transmembrane region" description="Helical" evidence="6">
    <location>
        <begin position="259"/>
        <end position="277"/>
    </location>
</feature>
<dbReference type="Gene3D" id="1.10.10.10">
    <property type="entry name" value="Winged helix-like DNA-binding domain superfamily/Winged helix DNA-binding domain"/>
    <property type="match status" value="1"/>
</dbReference>
<dbReference type="Pfam" id="PF08281">
    <property type="entry name" value="Sigma70_r4_2"/>
    <property type="match status" value="1"/>
</dbReference>
<dbReference type="SUPFAM" id="SSF88659">
    <property type="entry name" value="Sigma3 and sigma4 domains of RNA polymerase sigma factors"/>
    <property type="match status" value="1"/>
</dbReference>
<dbReference type="EMBL" id="JAUSUR010000009">
    <property type="protein sequence ID" value="MDQ0363070.1"/>
    <property type="molecule type" value="Genomic_DNA"/>
</dbReference>
<evidence type="ECO:0000256" key="1">
    <source>
        <dbReference type="ARBA" id="ARBA00010641"/>
    </source>
</evidence>
<comment type="similarity">
    <text evidence="1">Belongs to the sigma-70 factor family. ECF subfamily.</text>
</comment>
<dbReference type="InterPro" id="IPR007627">
    <property type="entry name" value="RNA_pol_sigma70_r2"/>
</dbReference>
<keyword evidence="10" id="KW-1185">Reference proteome</keyword>
<dbReference type="NCBIfam" id="TIGR02937">
    <property type="entry name" value="sigma70-ECF"/>
    <property type="match status" value="1"/>
</dbReference>
<dbReference type="InterPro" id="IPR013324">
    <property type="entry name" value="RNA_pol_sigma_r3/r4-like"/>
</dbReference>
<keyword evidence="6" id="KW-0812">Transmembrane</keyword>
<evidence type="ECO:0000256" key="5">
    <source>
        <dbReference type="ARBA" id="ARBA00023163"/>
    </source>
</evidence>
<evidence type="ECO:0000256" key="3">
    <source>
        <dbReference type="ARBA" id="ARBA00023082"/>
    </source>
</evidence>
<sequence length="464" mass="53385">MVKKEELTQIVKTVQKDKGQFELLYSQIINKVYFWCYTILGNDADASDATQEAMIRIYKKLDSLEDPEMFLSWMYRLVRNNSLTYIRLHKKNDLEFLYDDSYKESFENVVKDNRKGNLPSEAYNSKEVKQVIVNLIDQLPRKQKEVITLYYLEEYKINEIAEILDYNSGSVKSRLHAGRKSLESHIKEYEEQNNVKLYSATGLVALLGILINDYYQAVISNQNLAYDKELYDAKNISNTGSTSGSTAATITGSIITTKTLIIAIVVIACISIAAIVLSNSFQNTAKTEITEIPSNHALLNNIEMYEKLKGHPYIEDITYLSFPTRTSTDVSIILKDNIDEEQIQIIFNDNELIFDKKEKDILVLVQENGIYTIVINGLETTFEIEHIDQYAPELAMVKNYGNYTQLIVKDVNHQFDYDESFVECQGKRYEISDGLKVYGVLKGQIEITLFNKEGDFIIYVYDFN</sequence>
<evidence type="ECO:0000259" key="7">
    <source>
        <dbReference type="Pfam" id="PF04542"/>
    </source>
</evidence>
<dbReference type="InterPro" id="IPR036388">
    <property type="entry name" value="WH-like_DNA-bd_sf"/>
</dbReference>
<evidence type="ECO:0000313" key="9">
    <source>
        <dbReference type="EMBL" id="MDQ0363070.1"/>
    </source>
</evidence>
<organism evidence="9 10">
    <name type="scientific">Breznakia pachnodae</name>
    <dbReference type="NCBI Taxonomy" id="265178"/>
    <lineage>
        <taxon>Bacteria</taxon>
        <taxon>Bacillati</taxon>
        <taxon>Bacillota</taxon>
        <taxon>Erysipelotrichia</taxon>
        <taxon>Erysipelotrichales</taxon>
        <taxon>Erysipelotrichaceae</taxon>
        <taxon>Breznakia</taxon>
    </lineage>
</organism>
<dbReference type="PANTHER" id="PTHR43133">
    <property type="entry name" value="RNA POLYMERASE ECF-TYPE SIGMA FACTO"/>
    <property type="match status" value="1"/>
</dbReference>
<name>A0ABU0E866_9FIRM</name>